<feature type="signal peptide" evidence="1">
    <location>
        <begin position="1"/>
        <end position="19"/>
    </location>
</feature>
<evidence type="ECO:0008006" key="4">
    <source>
        <dbReference type="Google" id="ProtNLM"/>
    </source>
</evidence>
<organism evidence="2 3">
    <name type="scientific">Colletotrichum orchidophilum</name>
    <dbReference type="NCBI Taxonomy" id="1209926"/>
    <lineage>
        <taxon>Eukaryota</taxon>
        <taxon>Fungi</taxon>
        <taxon>Dikarya</taxon>
        <taxon>Ascomycota</taxon>
        <taxon>Pezizomycotina</taxon>
        <taxon>Sordariomycetes</taxon>
        <taxon>Hypocreomycetidae</taxon>
        <taxon>Glomerellales</taxon>
        <taxon>Glomerellaceae</taxon>
        <taxon>Colletotrichum</taxon>
    </lineage>
</organism>
<comment type="caution">
    <text evidence="2">The sequence shown here is derived from an EMBL/GenBank/DDBJ whole genome shotgun (WGS) entry which is preliminary data.</text>
</comment>
<sequence>VNFNLLFWFFLFGAVSVYAGTCTIQPQSNLDSRINSAFVKRAKDQCQSAGGSPKQGNSASVSCTFRGDAPNSFQRTSNFRVNANGRNVDVRAKVNCSKR</sequence>
<accession>A0A1G4BET1</accession>
<feature type="non-terminal residue" evidence="2">
    <location>
        <position position="1"/>
    </location>
</feature>
<dbReference type="GeneID" id="34557946"/>
<evidence type="ECO:0000313" key="2">
    <source>
        <dbReference type="EMBL" id="OHE99888.1"/>
    </source>
</evidence>
<evidence type="ECO:0000313" key="3">
    <source>
        <dbReference type="Proteomes" id="UP000176998"/>
    </source>
</evidence>
<dbReference type="RefSeq" id="XP_022477033.1">
    <property type="nucleotide sequence ID" value="XM_022616436.1"/>
</dbReference>
<protein>
    <recommendedName>
        <fullName evidence="4">Secreted protein</fullName>
    </recommendedName>
</protein>
<keyword evidence="3" id="KW-1185">Reference proteome</keyword>
<dbReference type="AlphaFoldDB" id="A0A1G4BET1"/>
<reference evidence="2 3" key="1">
    <citation type="submission" date="2016-09" db="EMBL/GenBank/DDBJ databases">
        <authorList>
            <person name="Capua I."/>
            <person name="De Benedictis P."/>
            <person name="Joannis T."/>
            <person name="Lombin L.H."/>
            <person name="Cattoli G."/>
        </authorList>
    </citation>
    <scope>NUCLEOTIDE SEQUENCE [LARGE SCALE GENOMIC DNA]</scope>
    <source>
        <strain evidence="2 3">IMI 309357</strain>
    </source>
</reference>
<name>A0A1G4BET1_9PEZI</name>
<keyword evidence="1" id="KW-0732">Signal</keyword>
<dbReference type="Proteomes" id="UP000176998">
    <property type="component" value="Unassembled WGS sequence"/>
</dbReference>
<evidence type="ECO:0000256" key="1">
    <source>
        <dbReference type="SAM" id="SignalP"/>
    </source>
</evidence>
<dbReference type="EMBL" id="MJBS01000032">
    <property type="protein sequence ID" value="OHE99888.1"/>
    <property type="molecule type" value="Genomic_DNA"/>
</dbReference>
<feature type="chain" id="PRO_5009602800" description="Secreted protein" evidence="1">
    <location>
        <begin position="20"/>
        <end position="99"/>
    </location>
</feature>
<gene>
    <name evidence="2" type="ORF">CORC01_04789</name>
</gene>
<proteinExistence type="predicted"/>